<evidence type="ECO:0000313" key="2">
    <source>
        <dbReference type="Proteomes" id="UP001237642"/>
    </source>
</evidence>
<sequence length="258" mass="29553">MISFLCTSSFSVVAHSLRIVFIIYNPKKREILSAVYYQEKGKTPMAPRTYSINKRSLAQDIFQNSPGSYNLPKNAAIVMYGLKCPSMELLRWVLKYMASDGTWTITLLVVMPWLNIPLSCKKWSEDVMTDIHNLCRNYGVTPQVITLMGHPLRTLVVERIASLHPTLVVIDRHHDKKDIEFYAEKVPYNIVVMNDHKEYDIIKAQTRLIDTDDHSLTGQSPAPTPEVIINSDGHCMKYPRSKLSISFTKDKKMSFGRK</sequence>
<reference evidence="1" key="2">
    <citation type="submission" date="2023-05" db="EMBL/GenBank/DDBJ databases">
        <authorList>
            <person name="Schelkunov M.I."/>
        </authorList>
    </citation>
    <scope>NUCLEOTIDE SEQUENCE</scope>
    <source>
        <strain evidence="1">Hsosn_3</strain>
        <tissue evidence="1">Leaf</tissue>
    </source>
</reference>
<organism evidence="1 2">
    <name type="scientific">Heracleum sosnowskyi</name>
    <dbReference type="NCBI Taxonomy" id="360622"/>
    <lineage>
        <taxon>Eukaryota</taxon>
        <taxon>Viridiplantae</taxon>
        <taxon>Streptophyta</taxon>
        <taxon>Embryophyta</taxon>
        <taxon>Tracheophyta</taxon>
        <taxon>Spermatophyta</taxon>
        <taxon>Magnoliopsida</taxon>
        <taxon>eudicotyledons</taxon>
        <taxon>Gunneridae</taxon>
        <taxon>Pentapetalae</taxon>
        <taxon>asterids</taxon>
        <taxon>campanulids</taxon>
        <taxon>Apiales</taxon>
        <taxon>Apiaceae</taxon>
        <taxon>Apioideae</taxon>
        <taxon>apioid superclade</taxon>
        <taxon>Tordylieae</taxon>
        <taxon>Tordyliinae</taxon>
        <taxon>Heracleum</taxon>
    </lineage>
</organism>
<comment type="caution">
    <text evidence="1">The sequence shown here is derived from an EMBL/GenBank/DDBJ whole genome shotgun (WGS) entry which is preliminary data.</text>
</comment>
<evidence type="ECO:0000313" key="1">
    <source>
        <dbReference type="EMBL" id="KAK1356563.1"/>
    </source>
</evidence>
<dbReference type="AlphaFoldDB" id="A0AAD8GYU7"/>
<gene>
    <name evidence="1" type="ORF">POM88_049819</name>
</gene>
<name>A0AAD8GYU7_9APIA</name>
<reference evidence="1" key="1">
    <citation type="submission" date="2023-02" db="EMBL/GenBank/DDBJ databases">
        <title>Genome of toxic invasive species Heracleum sosnowskyi carries increased number of genes despite the absence of recent whole-genome duplications.</title>
        <authorList>
            <person name="Schelkunov M."/>
            <person name="Shtratnikova V."/>
            <person name="Makarenko M."/>
            <person name="Klepikova A."/>
            <person name="Omelchenko D."/>
            <person name="Novikova G."/>
            <person name="Obukhova E."/>
            <person name="Bogdanov V."/>
            <person name="Penin A."/>
            <person name="Logacheva M."/>
        </authorList>
    </citation>
    <scope>NUCLEOTIDE SEQUENCE</scope>
    <source>
        <strain evidence="1">Hsosn_3</strain>
        <tissue evidence="1">Leaf</tissue>
    </source>
</reference>
<protein>
    <submittedName>
        <fullName evidence="1">Uncharacterized protein</fullName>
    </submittedName>
</protein>
<accession>A0AAD8GYU7</accession>
<proteinExistence type="predicted"/>
<dbReference type="Proteomes" id="UP001237642">
    <property type="component" value="Unassembled WGS sequence"/>
</dbReference>
<dbReference type="EMBL" id="JAUIZM010000011">
    <property type="protein sequence ID" value="KAK1356563.1"/>
    <property type="molecule type" value="Genomic_DNA"/>
</dbReference>
<keyword evidence="2" id="KW-1185">Reference proteome</keyword>